<comment type="catalytic activity">
    <reaction evidence="40">
        <text>1,2-dihexadecanoyl-sn-glycero-3-phosphocholine + 2 H2O = sn-glycerol 3-phosphocholine + 2 hexadecanoate + 2 H(+)</text>
        <dbReference type="Rhea" id="RHEA:40975"/>
        <dbReference type="ChEBI" id="CHEBI:7896"/>
        <dbReference type="ChEBI" id="CHEBI:15377"/>
        <dbReference type="ChEBI" id="CHEBI:15378"/>
        <dbReference type="ChEBI" id="CHEBI:16870"/>
        <dbReference type="ChEBI" id="CHEBI:72999"/>
    </reaction>
    <physiologicalReaction direction="left-to-right" evidence="40">
        <dbReference type="Rhea" id="RHEA:40976"/>
    </physiologicalReaction>
</comment>
<evidence type="ECO:0000256" key="24">
    <source>
        <dbReference type="ARBA" id="ARBA00047459"/>
    </source>
</evidence>
<evidence type="ECO:0000256" key="10">
    <source>
        <dbReference type="ARBA" id="ARBA00023098"/>
    </source>
</evidence>
<evidence type="ECO:0000256" key="27">
    <source>
        <dbReference type="ARBA" id="ARBA00048049"/>
    </source>
</evidence>
<comment type="catalytic activity">
    <reaction evidence="27">
        <text>a 1-O-alkyl-2-acyl-sn-glycero-3-phosphocholine + H2O = a 1-O-alkyl-sn-glycero-3-phosphocholine + a fatty acid + H(+)</text>
        <dbReference type="Rhea" id="RHEA:36231"/>
        <dbReference type="ChEBI" id="CHEBI:15377"/>
        <dbReference type="ChEBI" id="CHEBI:15378"/>
        <dbReference type="ChEBI" id="CHEBI:28868"/>
        <dbReference type="ChEBI" id="CHEBI:30909"/>
        <dbReference type="ChEBI" id="CHEBI:36702"/>
        <dbReference type="EC" id="3.1.1.4"/>
    </reaction>
    <physiologicalReaction direction="left-to-right" evidence="27">
        <dbReference type="Rhea" id="RHEA:36232"/>
    </physiologicalReaction>
</comment>
<evidence type="ECO:0000256" key="17">
    <source>
        <dbReference type="ARBA" id="ARBA00031182"/>
    </source>
</evidence>
<dbReference type="GO" id="GO:0004623">
    <property type="term" value="F:phospholipase A2 activity"/>
    <property type="evidence" value="ECO:0007669"/>
    <property type="project" value="UniProtKB-EC"/>
</dbReference>
<dbReference type="Proteomes" id="UP000492821">
    <property type="component" value="Unassembled WGS sequence"/>
</dbReference>
<protein>
    <recommendedName>
        <fullName evidence="3">Phospholipase B1, membrane-associated</fullName>
    </recommendedName>
    <alternativeName>
        <fullName evidence="16">Lysophospholipase</fullName>
    </alternativeName>
    <alternativeName>
        <fullName evidence="17">Phospholipase A2</fullName>
    </alternativeName>
    <alternativeName>
        <fullName evidence="19">Phospholipase B/lipase</fullName>
    </alternativeName>
    <alternativeName>
        <fullName evidence="18">Triacylglycerol lipase</fullName>
    </alternativeName>
</protein>
<comment type="catalytic activity">
    <reaction evidence="38">
        <text>1-O-hexadecyl-2-(9Z)-octadecenoyl-sn-glycero-3-phosphocholine + H2O = 1-O-hexadecyl-sn-glycero-3-phosphocholine + (9Z)-octadecenoate + H(+)</text>
        <dbReference type="Rhea" id="RHEA:40915"/>
        <dbReference type="ChEBI" id="CHEBI:15377"/>
        <dbReference type="ChEBI" id="CHEBI:15378"/>
        <dbReference type="ChEBI" id="CHEBI:30823"/>
        <dbReference type="ChEBI" id="CHEBI:34112"/>
        <dbReference type="ChEBI" id="CHEBI:64496"/>
    </reaction>
    <physiologicalReaction direction="left-to-right" evidence="38">
        <dbReference type="Rhea" id="RHEA:40916"/>
    </physiologicalReaction>
</comment>
<evidence type="ECO:0000256" key="16">
    <source>
        <dbReference type="ARBA" id="ARBA00029723"/>
    </source>
</evidence>
<accession>A0A7E4W038</accession>
<keyword evidence="10" id="KW-0443">Lipid metabolism</keyword>
<dbReference type="FunFam" id="3.40.50.1110:FF:000005">
    <property type="entry name" value="Phospholipase B1"/>
    <property type="match status" value="1"/>
</dbReference>
<comment type="catalytic activity">
    <reaction evidence="22">
        <text>1,3-dihexadecanoyl-2-(9Z-octadecenoyl)glycerol + H2O = 1-hexadecanoyl-2-(9Z-octadecenoyl)-glycerol + hexadecanoate + H(+)</text>
        <dbReference type="Rhea" id="RHEA:40979"/>
        <dbReference type="ChEBI" id="CHEBI:7896"/>
        <dbReference type="ChEBI" id="CHEBI:15377"/>
        <dbReference type="ChEBI" id="CHEBI:15378"/>
        <dbReference type="ChEBI" id="CHEBI:75585"/>
        <dbReference type="ChEBI" id="CHEBI:75688"/>
    </reaction>
    <physiologicalReaction direction="left-to-right" evidence="22">
        <dbReference type="Rhea" id="RHEA:40980"/>
    </physiologicalReaction>
</comment>
<evidence type="ECO:0000256" key="29">
    <source>
        <dbReference type="ARBA" id="ARBA00048227"/>
    </source>
</evidence>
<dbReference type="CDD" id="cd01824">
    <property type="entry name" value="Phospholipase_B_like"/>
    <property type="match status" value="1"/>
</dbReference>
<keyword evidence="7" id="KW-0677">Repeat</keyword>
<comment type="catalytic activity">
    <reaction evidence="23">
        <text>1-(9Z-octadecenoyl)-glycerol + H2O = glycerol + (9Z)-octadecenoate + H(+)</text>
        <dbReference type="Rhea" id="RHEA:38487"/>
        <dbReference type="ChEBI" id="CHEBI:15377"/>
        <dbReference type="ChEBI" id="CHEBI:15378"/>
        <dbReference type="ChEBI" id="CHEBI:17754"/>
        <dbReference type="ChEBI" id="CHEBI:30823"/>
        <dbReference type="ChEBI" id="CHEBI:75342"/>
    </reaction>
    <physiologicalReaction direction="left-to-right" evidence="23">
        <dbReference type="Rhea" id="RHEA:38488"/>
    </physiologicalReaction>
</comment>
<dbReference type="WBParaSite" id="Pan_g5593.t1">
    <property type="protein sequence ID" value="Pan_g5593.t1"/>
    <property type="gene ID" value="Pan_g5593"/>
</dbReference>
<evidence type="ECO:0000256" key="18">
    <source>
        <dbReference type="ARBA" id="ARBA00031485"/>
    </source>
</evidence>
<evidence type="ECO:0000256" key="42">
    <source>
        <dbReference type="ARBA" id="ARBA00049461"/>
    </source>
</evidence>
<comment type="catalytic activity">
    <reaction evidence="14">
        <text>1-hexadecanoyl-2-(9Z,12Z-octadecadienoyl)-sn-glycero-3-phosphocholine + H2O = (9Z,12Z)-octadecadienoate + 1-hexadecanoyl-sn-glycero-3-phosphocholine + H(+)</text>
        <dbReference type="Rhea" id="RHEA:40811"/>
        <dbReference type="ChEBI" id="CHEBI:15377"/>
        <dbReference type="ChEBI" id="CHEBI:15378"/>
        <dbReference type="ChEBI" id="CHEBI:30245"/>
        <dbReference type="ChEBI" id="CHEBI:72998"/>
        <dbReference type="ChEBI" id="CHEBI:73002"/>
    </reaction>
    <physiologicalReaction direction="left-to-right" evidence="14">
        <dbReference type="Rhea" id="RHEA:40812"/>
    </physiologicalReaction>
</comment>
<evidence type="ECO:0000256" key="11">
    <source>
        <dbReference type="ARBA" id="ARBA00023136"/>
    </source>
</evidence>
<evidence type="ECO:0000256" key="39">
    <source>
        <dbReference type="ARBA" id="ARBA00048939"/>
    </source>
</evidence>
<comment type="catalytic activity">
    <reaction evidence="29">
        <text>1,2-dihexadecanoyl-sn-glycero-3-phosphocholine + H2O = 1-hexadecanoyl-sn-glycero-3-phosphocholine + hexadecanoate + H(+)</text>
        <dbReference type="Rhea" id="RHEA:41223"/>
        <dbReference type="ChEBI" id="CHEBI:7896"/>
        <dbReference type="ChEBI" id="CHEBI:15377"/>
        <dbReference type="ChEBI" id="CHEBI:15378"/>
        <dbReference type="ChEBI" id="CHEBI:72998"/>
        <dbReference type="ChEBI" id="CHEBI:72999"/>
    </reaction>
    <physiologicalReaction direction="left-to-right" evidence="29">
        <dbReference type="Rhea" id="RHEA:41224"/>
    </physiologicalReaction>
</comment>
<keyword evidence="44" id="KW-1185">Reference proteome</keyword>
<evidence type="ECO:0000256" key="33">
    <source>
        <dbReference type="ARBA" id="ARBA00048454"/>
    </source>
</evidence>
<dbReference type="InterPro" id="IPR038885">
    <property type="entry name" value="PLB1"/>
</dbReference>
<comment type="catalytic activity">
    <reaction evidence="28">
        <text>1,2-di-(9Z-octadecenoyl)-sn-glycero-3-phosphocholine + H2O = 1-(9Z-octadecenoyl)-sn-glycero-3-phosphocholine + (9Z)-octadecenoate + H(+)</text>
        <dbReference type="Rhea" id="RHEA:40923"/>
        <dbReference type="ChEBI" id="CHEBI:15377"/>
        <dbReference type="ChEBI" id="CHEBI:15378"/>
        <dbReference type="ChEBI" id="CHEBI:28610"/>
        <dbReference type="ChEBI" id="CHEBI:30823"/>
        <dbReference type="ChEBI" id="CHEBI:74669"/>
    </reaction>
    <physiologicalReaction direction="left-to-right" evidence="28">
        <dbReference type="Rhea" id="RHEA:40924"/>
    </physiologicalReaction>
</comment>
<evidence type="ECO:0000256" key="25">
    <source>
        <dbReference type="ARBA" id="ARBA00048011"/>
    </source>
</evidence>
<evidence type="ECO:0000256" key="9">
    <source>
        <dbReference type="ARBA" id="ARBA00022989"/>
    </source>
</evidence>
<evidence type="ECO:0000256" key="40">
    <source>
        <dbReference type="ARBA" id="ARBA00049363"/>
    </source>
</evidence>
<dbReference type="Pfam" id="PF00657">
    <property type="entry name" value="Lipase_GDSL"/>
    <property type="match status" value="1"/>
</dbReference>
<keyword evidence="8" id="KW-0378">Hydrolase</keyword>
<evidence type="ECO:0000256" key="15">
    <source>
        <dbReference type="ARBA" id="ARBA00023422"/>
    </source>
</evidence>
<evidence type="ECO:0000313" key="44">
    <source>
        <dbReference type="Proteomes" id="UP000492821"/>
    </source>
</evidence>
<evidence type="ECO:0000256" key="43">
    <source>
        <dbReference type="SAM" id="SignalP"/>
    </source>
</evidence>
<dbReference type="InterPro" id="IPR036514">
    <property type="entry name" value="SGNH_hydro_sf"/>
</dbReference>
<evidence type="ECO:0000256" key="8">
    <source>
        <dbReference type="ARBA" id="ARBA00022801"/>
    </source>
</evidence>
<evidence type="ECO:0000256" key="41">
    <source>
        <dbReference type="ARBA" id="ARBA00049372"/>
    </source>
</evidence>
<evidence type="ECO:0000256" key="26">
    <source>
        <dbReference type="ARBA" id="ARBA00048015"/>
    </source>
</evidence>
<keyword evidence="12" id="KW-0325">Glycoprotein</keyword>
<evidence type="ECO:0000256" key="5">
    <source>
        <dbReference type="ARBA" id="ARBA00022692"/>
    </source>
</evidence>
<dbReference type="AlphaFoldDB" id="A0A7E4W038"/>
<dbReference type="PANTHER" id="PTHR21325:SF44">
    <property type="entry name" value="TRIACYLGLYCEROL LIPASE"/>
    <property type="match status" value="1"/>
</dbReference>
<evidence type="ECO:0000256" key="32">
    <source>
        <dbReference type="ARBA" id="ARBA00048386"/>
    </source>
</evidence>
<dbReference type="SUPFAM" id="SSF52266">
    <property type="entry name" value="SGNH hydrolase"/>
    <property type="match status" value="1"/>
</dbReference>
<evidence type="ECO:0000256" key="36">
    <source>
        <dbReference type="ARBA" id="ARBA00048699"/>
    </source>
</evidence>
<evidence type="ECO:0000256" key="35">
    <source>
        <dbReference type="ARBA" id="ARBA00048656"/>
    </source>
</evidence>
<dbReference type="InterPro" id="IPR001087">
    <property type="entry name" value="GDSL"/>
</dbReference>
<comment type="similarity">
    <text evidence="2">Belongs to the 'GDSL' lipolytic enzyme family. Phospholipase B1 subfamily.</text>
</comment>
<evidence type="ECO:0000256" key="14">
    <source>
        <dbReference type="ARBA" id="ARBA00023408"/>
    </source>
</evidence>
<dbReference type="GO" id="GO:0006644">
    <property type="term" value="P:phospholipid metabolic process"/>
    <property type="evidence" value="ECO:0007669"/>
    <property type="project" value="TreeGrafter"/>
</dbReference>
<name>A0A7E4W038_PANRE</name>
<dbReference type="Gene3D" id="3.40.50.1110">
    <property type="entry name" value="SGNH hydrolase"/>
    <property type="match status" value="1"/>
</dbReference>
<comment type="catalytic activity">
    <reaction evidence="37">
        <text>1,3-dihexadecanoyl-2-(9Z-octadecenoyl)glycerol + H2O = 1,3-dihexadecanoylglycerol + (9Z)-octadecenoate + H(+)</text>
        <dbReference type="Rhea" id="RHEA:40983"/>
        <dbReference type="ChEBI" id="CHEBI:15377"/>
        <dbReference type="ChEBI" id="CHEBI:15378"/>
        <dbReference type="ChEBI" id="CHEBI:30823"/>
        <dbReference type="ChEBI" id="CHEBI:75688"/>
        <dbReference type="ChEBI" id="CHEBI:77619"/>
    </reaction>
    <physiologicalReaction direction="left-to-right" evidence="37">
        <dbReference type="Rhea" id="RHEA:40984"/>
    </physiologicalReaction>
</comment>
<comment type="catalytic activity">
    <reaction evidence="24">
        <text>1-hexadecanoyl-2-(9Z)-octadecenoyl-3-octadecanoyl-sn-glycerol + H2O = 1-hexadecanoyl-2-(9Z-octadecenoyl)-sn-glycerol + octadecanoate + H(+)</text>
        <dbReference type="Rhea" id="RHEA:41111"/>
        <dbReference type="ChEBI" id="CHEBI:15377"/>
        <dbReference type="ChEBI" id="CHEBI:15378"/>
        <dbReference type="ChEBI" id="CHEBI:25629"/>
        <dbReference type="ChEBI" id="CHEBI:75466"/>
        <dbReference type="ChEBI" id="CHEBI:77623"/>
    </reaction>
    <physiologicalReaction direction="left-to-right" evidence="24">
        <dbReference type="Rhea" id="RHEA:41112"/>
    </physiologicalReaction>
</comment>
<evidence type="ECO:0000256" key="2">
    <source>
        <dbReference type="ARBA" id="ARBA00009979"/>
    </source>
</evidence>
<proteinExistence type="inferred from homology"/>
<evidence type="ECO:0000256" key="22">
    <source>
        <dbReference type="ARBA" id="ARBA00047363"/>
    </source>
</evidence>
<comment type="catalytic activity">
    <reaction evidence="31">
        <text>1-octadecanoyl-2-(9Z,12Z)-octadecadienoyl-sn-glycerol + H2O = 1-octadecanoyl-sn-glycerol + (9Z,12Z)-octadecadienoate + H(+)</text>
        <dbReference type="Rhea" id="RHEA:40927"/>
        <dbReference type="ChEBI" id="CHEBI:15377"/>
        <dbReference type="ChEBI" id="CHEBI:15378"/>
        <dbReference type="ChEBI" id="CHEBI:30245"/>
        <dbReference type="ChEBI" id="CHEBI:75550"/>
        <dbReference type="ChEBI" id="CHEBI:77097"/>
    </reaction>
    <physiologicalReaction direction="left-to-right" evidence="31">
        <dbReference type="Rhea" id="RHEA:40928"/>
    </physiologicalReaction>
</comment>
<keyword evidence="9" id="KW-1133">Transmembrane helix</keyword>
<keyword evidence="5" id="KW-0812">Transmembrane</keyword>
<evidence type="ECO:0000256" key="4">
    <source>
        <dbReference type="ARBA" id="ARBA00022475"/>
    </source>
</evidence>
<evidence type="ECO:0000313" key="45">
    <source>
        <dbReference type="WBParaSite" id="Pan_g5593.t1"/>
    </source>
</evidence>
<comment type="catalytic activity">
    <reaction evidence="25">
        <text>2,3-di-(9Z)-octadecenoyl-sn-glycerol + H2O = 3-(9Z-octadecenoyl)-sn-glycerol + (9Z)-octadecenoate + H(+)</text>
        <dbReference type="Rhea" id="RHEA:42604"/>
        <dbReference type="ChEBI" id="CHEBI:15377"/>
        <dbReference type="ChEBI" id="CHEBI:15378"/>
        <dbReference type="ChEBI" id="CHEBI:30823"/>
        <dbReference type="ChEBI" id="CHEBI:75824"/>
        <dbReference type="ChEBI" id="CHEBI:75938"/>
    </reaction>
    <physiologicalReaction direction="left-to-right" evidence="25">
        <dbReference type="Rhea" id="RHEA:42605"/>
    </physiologicalReaction>
</comment>
<comment type="catalytic activity">
    <reaction evidence="32">
        <text>1,2,3-tri-(9Z-octadecenoyl)-glycerol + H2O = di-(9Z)-octadecenoylglycerol + (9Z)-octadecenoate + H(+)</text>
        <dbReference type="Rhea" id="RHEA:38575"/>
        <dbReference type="ChEBI" id="CHEBI:15377"/>
        <dbReference type="ChEBI" id="CHEBI:15378"/>
        <dbReference type="ChEBI" id="CHEBI:30823"/>
        <dbReference type="ChEBI" id="CHEBI:53753"/>
        <dbReference type="ChEBI" id="CHEBI:75945"/>
    </reaction>
    <physiologicalReaction direction="left-to-right" evidence="32">
        <dbReference type="Rhea" id="RHEA:38576"/>
    </physiologicalReaction>
</comment>
<evidence type="ECO:0000256" key="13">
    <source>
        <dbReference type="ARBA" id="ARBA00023369"/>
    </source>
</evidence>
<comment type="catalytic activity">
    <reaction evidence="34">
        <text>1-hexadecanoyl-2-(9Z-octadecenoyl)-sn-glycero-3-phosphoethanolamine + H2O = 1-hexadecanoyl-sn-glycero-3-phosphoethanolamine + (9Z)-octadecenoate + H(+)</text>
        <dbReference type="Rhea" id="RHEA:40911"/>
        <dbReference type="ChEBI" id="CHEBI:15377"/>
        <dbReference type="ChEBI" id="CHEBI:15378"/>
        <dbReference type="ChEBI" id="CHEBI:30823"/>
        <dbReference type="ChEBI" id="CHEBI:73004"/>
        <dbReference type="ChEBI" id="CHEBI:73007"/>
    </reaction>
    <physiologicalReaction direction="left-to-right" evidence="34">
        <dbReference type="Rhea" id="RHEA:40912"/>
    </physiologicalReaction>
</comment>
<comment type="function">
    <text evidence="20">Calcium-independent membrane-associated phospholipase that catalyzes complete diacylation of phospholipids by hydrolyzing both sn-1 and sn-2 fatty acyl chains attached to the glycerol backbone (phospholipase B activity). Has dual phospholipase and lysophospholipase activities toward diacylphospholipids. Preferentially cleaves sn-2 ester bonds over sn-1 bonds. Acts as a lipase toward glycerolipid substrates. Hydrolyzes fatty acyl chains of diacylglycerols with preference for the sn-2 position and of triacylglycerols with not positional selectivity. May also hydrolyze long chain retinyl esters such as retinyl palmitate. May contribute to digestion of dietary phospholipids, glycerolipids and retinoids, facilitating lipid absorption at the brush border.</text>
</comment>
<evidence type="ECO:0000256" key="3">
    <source>
        <dbReference type="ARBA" id="ARBA00015133"/>
    </source>
</evidence>
<evidence type="ECO:0000256" key="37">
    <source>
        <dbReference type="ARBA" id="ARBA00048869"/>
    </source>
</evidence>
<sequence length="382" mass="41890">MNRSICCILALIGLLQFCTAKWGDPIGDIGGTLNCDAAVMAASKTNPKNVHSVRPADIKLVMALGDSLTAANGAGALDPLEIILQYRGLAFLAGGDKNLSTHITVPNILKQFNPRLFGQSTGIGGADVWHSAQLNSAVPGAHAKDLPSQALDLVQKLNAHPNDYDLNNDWKLLNIFIGGNDVCGYCRDPAGNTPEQFKAHIERAIEIIQSHVPKVIVNLVTMLHLEMVRQIDREQYFCKAIHVDECKCESNTSFTNDQISKVCTDLQRVEKEIETEGKYERDDFTVVTQPFFNDVTVPPKKPDGSIMIEFFCPDCFHFSQSGHAIVSSYVWQNMMEAVGSKTTKADLGVAITNLKCPDAACPFIRTTKNSKDCSKYLTQSNI</sequence>
<comment type="catalytic activity">
    <reaction evidence="26">
        <text>1-hexadecanoyl-2-(9Z-octadecenoyl)-sn-glycero-3-phospho-(1'-sn-glycerol) + H2O = 1-hexadecanoyl-sn-glycero-3-phospho-(1'-sn-glycerol) + (9Z)-octadecenoate + H(+)</text>
        <dbReference type="Rhea" id="RHEA:40919"/>
        <dbReference type="ChEBI" id="CHEBI:15377"/>
        <dbReference type="ChEBI" id="CHEBI:15378"/>
        <dbReference type="ChEBI" id="CHEBI:30823"/>
        <dbReference type="ChEBI" id="CHEBI:72841"/>
        <dbReference type="ChEBI" id="CHEBI:75158"/>
    </reaction>
    <physiologicalReaction direction="left-to-right" evidence="26">
        <dbReference type="Rhea" id="RHEA:40920"/>
    </physiologicalReaction>
</comment>
<comment type="subcellular location">
    <subcellularLocation>
        <location evidence="1">Apical cell membrane</location>
        <topology evidence="1">Single-pass type I membrane protein</topology>
    </subcellularLocation>
</comment>
<evidence type="ECO:0000256" key="31">
    <source>
        <dbReference type="ARBA" id="ARBA00048374"/>
    </source>
</evidence>
<comment type="catalytic activity">
    <reaction evidence="42">
        <text>2-(9Z-octadecenoyl)-glycerol + H2O = glycerol + (9Z)-octadecenoate + H(+)</text>
        <dbReference type="Rhea" id="RHEA:38491"/>
        <dbReference type="ChEBI" id="CHEBI:15377"/>
        <dbReference type="ChEBI" id="CHEBI:15378"/>
        <dbReference type="ChEBI" id="CHEBI:17754"/>
        <dbReference type="ChEBI" id="CHEBI:30823"/>
        <dbReference type="ChEBI" id="CHEBI:73990"/>
    </reaction>
    <physiologicalReaction direction="left-to-right" evidence="42">
        <dbReference type="Rhea" id="RHEA:38492"/>
    </physiologicalReaction>
</comment>
<dbReference type="GO" id="GO:0016324">
    <property type="term" value="C:apical plasma membrane"/>
    <property type="evidence" value="ECO:0007669"/>
    <property type="project" value="UniProtKB-SubCell"/>
</dbReference>
<evidence type="ECO:0000256" key="1">
    <source>
        <dbReference type="ARBA" id="ARBA00004247"/>
    </source>
</evidence>
<dbReference type="PANTHER" id="PTHR21325">
    <property type="entry name" value="PHOSPHOLIPASE B, PLB1"/>
    <property type="match status" value="1"/>
</dbReference>
<comment type="catalytic activity">
    <reaction evidence="33">
        <text>a 1-acyl-sn-glycero-3-phosphocholine + H2O = sn-glycerol 3-phosphocholine + a fatty acid + H(+)</text>
        <dbReference type="Rhea" id="RHEA:15177"/>
        <dbReference type="ChEBI" id="CHEBI:15377"/>
        <dbReference type="ChEBI" id="CHEBI:15378"/>
        <dbReference type="ChEBI" id="CHEBI:16870"/>
        <dbReference type="ChEBI" id="CHEBI:28868"/>
        <dbReference type="ChEBI" id="CHEBI:58168"/>
        <dbReference type="EC" id="3.1.1.5"/>
    </reaction>
    <physiologicalReaction direction="left-to-right" evidence="33">
        <dbReference type="Rhea" id="RHEA:15178"/>
    </physiologicalReaction>
</comment>
<comment type="catalytic activity">
    <reaction evidence="21">
        <text>1-hexadecanoyl-2-(9Z)-octadecenoyl-3-octadecanoyl-sn-glycerol + H2O = 2-(9Z-octadecenoyl)-3-octadecanoyl-sn-glycerol + hexadecanoate + H(+)</text>
        <dbReference type="Rhea" id="RHEA:41107"/>
        <dbReference type="ChEBI" id="CHEBI:7896"/>
        <dbReference type="ChEBI" id="CHEBI:15377"/>
        <dbReference type="ChEBI" id="CHEBI:15378"/>
        <dbReference type="ChEBI" id="CHEBI:75558"/>
        <dbReference type="ChEBI" id="CHEBI:77623"/>
    </reaction>
    <physiologicalReaction direction="left-to-right" evidence="21">
        <dbReference type="Rhea" id="RHEA:41108"/>
    </physiologicalReaction>
</comment>
<feature type="signal peptide" evidence="43">
    <location>
        <begin position="1"/>
        <end position="20"/>
    </location>
</feature>
<evidence type="ECO:0000256" key="23">
    <source>
        <dbReference type="ARBA" id="ARBA00047438"/>
    </source>
</evidence>
<feature type="chain" id="PRO_5028863059" description="Phospholipase B1, membrane-associated" evidence="43">
    <location>
        <begin position="21"/>
        <end position="382"/>
    </location>
</feature>
<comment type="catalytic activity">
    <reaction evidence="13">
        <text>a triacylglycerol + H2O = a diacylglycerol + a fatty acid + H(+)</text>
        <dbReference type="Rhea" id="RHEA:12044"/>
        <dbReference type="ChEBI" id="CHEBI:15377"/>
        <dbReference type="ChEBI" id="CHEBI:15378"/>
        <dbReference type="ChEBI" id="CHEBI:17855"/>
        <dbReference type="ChEBI" id="CHEBI:18035"/>
        <dbReference type="ChEBI" id="CHEBI:28868"/>
        <dbReference type="EC" id="3.1.1.3"/>
    </reaction>
    <physiologicalReaction direction="left-to-right" evidence="13">
        <dbReference type="Rhea" id="RHEA:12045"/>
    </physiologicalReaction>
</comment>
<comment type="catalytic activity">
    <reaction evidence="36">
        <text>1-hexadecanoyl-2-(9Z-octadecenoyl)-sn-glycero-3-phosphocholine + H2O = 1-hexadecanoyl-sn-glycero-3-phosphocholine + (9Z)-octadecenoate + H(+)</text>
        <dbReference type="Rhea" id="RHEA:38779"/>
        <dbReference type="ChEBI" id="CHEBI:15377"/>
        <dbReference type="ChEBI" id="CHEBI:15378"/>
        <dbReference type="ChEBI" id="CHEBI:30823"/>
        <dbReference type="ChEBI" id="CHEBI:72998"/>
        <dbReference type="ChEBI" id="CHEBI:73001"/>
    </reaction>
    <physiologicalReaction direction="left-to-right" evidence="36">
        <dbReference type="Rhea" id="RHEA:38780"/>
    </physiologicalReaction>
</comment>
<evidence type="ECO:0000256" key="28">
    <source>
        <dbReference type="ARBA" id="ARBA00048058"/>
    </source>
</evidence>
<reference evidence="44" key="1">
    <citation type="journal article" date="2013" name="Genetics">
        <title>The draft genome and transcriptome of Panagrellus redivivus are shaped by the harsh demands of a free-living lifestyle.</title>
        <authorList>
            <person name="Srinivasan J."/>
            <person name="Dillman A.R."/>
            <person name="Macchietto M.G."/>
            <person name="Heikkinen L."/>
            <person name="Lakso M."/>
            <person name="Fracchia K.M."/>
            <person name="Antoshechkin I."/>
            <person name="Mortazavi A."/>
            <person name="Wong G."/>
            <person name="Sternberg P.W."/>
        </authorList>
    </citation>
    <scope>NUCLEOTIDE SEQUENCE [LARGE SCALE GENOMIC DNA]</scope>
    <source>
        <strain evidence="44">MT8872</strain>
    </source>
</reference>
<keyword evidence="4" id="KW-1003">Cell membrane</keyword>
<comment type="catalytic activity">
    <reaction evidence="15">
        <text>a 1,2-diacyl-sn-glycero-3-phosphocholine + H2O = a 1-acyl-sn-glycero-3-phosphocholine + a fatty acid + H(+)</text>
        <dbReference type="Rhea" id="RHEA:15801"/>
        <dbReference type="ChEBI" id="CHEBI:15377"/>
        <dbReference type="ChEBI" id="CHEBI:15378"/>
        <dbReference type="ChEBI" id="CHEBI:28868"/>
        <dbReference type="ChEBI" id="CHEBI:57643"/>
        <dbReference type="ChEBI" id="CHEBI:58168"/>
        <dbReference type="EC" id="3.1.1.4"/>
    </reaction>
    <physiologicalReaction direction="left-to-right" evidence="15">
        <dbReference type="Rhea" id="RHEA:15802"/>
    </physiologicalReaction>
</comment>
<comment type="catalytic activity">
    <reaction evidence="30">
        <text>1-hexadecanoyl-2-(9Z,12Z-octadecadienoyl)-sn-glycero-3-phosphocholine + H2O = 2-(9Z,12Z-octadecadienoyl)-sn-glycero-3-phosphocholine + hexadecanoate + H(+)</text>
        <dbReference type="Rhea" id="RHEA:40971"/>
        <dbReference type="ChEBI" id="CHEBI:7896"/>
        <dbReference type="ChEBI" id="CHEBI:15377"/>
        <dbReference type="ChEBI" id="CHEBI:15378"/>
        <dbReference type="ChEBI" id="CHEBI:73002"/>
        <dbReference type="ChEBI" id="CHEBI:76084"/>
    </reaction>
    <physiologicalReaction direction="left-to-right" evidence="30">
        <dbReference type="Rhea" id="RHEA:40972"/>
    </physiologicalReaction>
</comment>
<evidence type="ECO:0000256" key="21">
    <source>
        <dbReference type="ARBA" id="ARBA00047324"/>
    </source>
</evidence>
<comment type="catalytic activity">
    <reaction evidence="39">
        <text>1-hexadecanoyl-2-(9Z)-octadecenoyl-3-octadecanoyl-sn-glycerol + H2O = 1-hexadecanoyl-3-octadecanoyl-sn-glycerol + (9Z)-octadecenoate + H(+)</text>
        <dbReference type="Rhea" id="RHEA:41103"/>
        <dbReference type="ChEBI" id="CHEBI:15377"/>
        <dbReference type="ChEBI" id="CHEBI:15378"/>
        <dbReference type="ChEBI" id="CHEBI:30823"/>
        <dbReference type="ChEBI" id="CHEBI:77623"/>
        <dbReference type="ChEBI" id="CHEBI:77624"/>
    </reaction>
    <physiologicalReaction direction="left-to-right" evidence="39">
        <dbReference type="Rhea" id="RHEA:41104"/>
    </physiologicalReaction>
</comment>
<evidence type="ECO:0000256" key="38">
    <source>
        <dbReference type="ARBA" id="ARBA00048872"/>
    </source>
</evidence>
<evidence type="ECO:0000256" key="12">
    <source>
        <dbReference type="ARBA" id="ARBA00023180"/>
    </source>
</evidence>
<organism evidence="44 45">
    <name type="scientific">Panagrellus redivivus</name>
    <name type="common">Microworm</name>
    <dbReference type="NCBI Taxonomy" id="6233"/>
    <lineage>
        <taxon>Eukaryota</taxon>
        <taxon>Metazoa</taxon>
        <taxon>Ecdysozoa</taxon>
        <taxon>Nematoda</taxon>
        <taxon>Chromadorea</taxon>
        <taxon>Rhabditida</taxon>
        <taxon>Tylenchina</taxon>
        <taxon>Panagrolaimomorpha</taxon>
        <taxon>Panagrolaimoidea</taxon>
        <taxon>Panagrolaimidae</taxon>
        <taxon>Panagrellus</taxon>
    </lineage>
</organism>
<evidence type="ECO:0000256" key="19">
    <source>
        <dbReference type="ARBA" id="ARBA00033022"/>
    </source>
</evidence>
<evidence type="ECO:0000256" key="34">
    <source>
        <dbReference type="ARBA" id="ARBA00048613"/>
    </source>
</evidence>
<comment type="catalytic activity">
    <reaction evidence="35">
        <text>1-hexadecanoyl-sn-glycero-3-phosphocholine + H2O = sn-glycerol 3-phosphocholine + hexadecanoate + H(+)</text>
        <dbReference type="Rhea" id="RHEA:40435"/>
        <dbReference type="ChEBI" id="CHEBI:7896"/>
        <dbReference type="ChEBI" id="CHEBI:15377"/>
        <dbReference type="ChEBI" id="CHEBI:15378"/>
        <dbReference type="ChEBI" id="CHEBI:16870"/>
        <dbReference type="ChEBI" id="CHEBI:72998"/>
    </reaction>
    <physiologicalReaction direction="left-to-right" evidence="35">
        <dbReference type="Rhea" id="RHEA:40436"/>
    </physiologicalReaction>
</comment>
<evidence type="ECO:0000256" key="30">
    <source>
        <dbReference type="ARBA" id="ARBA00048362"/>
    </source>
</evidence>
<dbReference type="GO" id="GO:0004806">
    <property type="term" value="F:triacylglycerol lipase activity"/>
    <property type="evidence" value="ECO:0007669"/>
    <property type="project" value="UniProtKB-EC"/>
</dbReference>
<dbReference type="GO" id="GO:0004622">
    <property type="term" value="F:phosphatidylcholine lysophospholipase activity"/>
    <property type="evidence" value="ECO:0007669"/>
    <property type="project" value="UniProtKB-EC"/>
</dbReference>
<evidence type="ECO:0000256" key="6">
    <source>
        <dbReference type="ARBA" id="ARBA00022729"/>
    </source>
</evidence>
<keyword evidence="6 43" id="KW-0732">Signal</keyword>
<keyword evidence="11" id="KW-0472">Membrane</keyword>
<comment type="catalytic activity">
    <reaction evidence="41">
        <text>1,3-di-(9Z-octadecenoyl)-glycerol + H2O = 1-(9Z-octadecenoyl)-glycerol + (9Z)-octadecenoate + H(+)</text>
        <dbReference type="Rhea" id="RHEA:39939"/>
        <dbReference type="ChEBI" id="CHEBI:15377"/>
        <dbReference type="ChEBI" id="CHEBI:15378"/>
        <dbReference type="ChEBI" id="CHEBI:30823"/>
        <dbReference type="ChEBI" id="CHEBI:75342"/>
        <dbReference type="ChEBI" id="CHEBI:75735"/>
    </reaction>
    <physiologicalReaction direction="left-to-right" evidence="41">
        <dbReference type="Rhea" id="RHEA:39940"/>
    </physiologicalReaction>
</comment>
<evidence type="ECO:0000256" key="20">
    <source>
        <dbReference type="ARBA" id="ARBA00045916"/>
    </source>
</evidence>
<evidence type="ECO:0000256" key="7">
    <source>
        <dbReference type="ARBA" id="ARBA00022737"/>
    </source>
</evidence>
<dbReference type="InterPro" id="IPR035547">
    <property type="entry name" value="Phospholipase_B"/>
</dbReference>
<reference evidence="45" key="2">
    <citation type="submission" date="2020-10" db="UniProtKB">
        <authorList>
            <consortium name="WormBaseParasite"/>
        </authorList>
    </citation>
    <scope>IDENTIFICATION</scope>
</reference>